<evidence type="ECO:0000259" key="6">
    <source>
        <dbReference type="Pfam" id="PF03150"/>
    </source>
</evidence>
<dbReference type="InterPro" id="IPR036909">
    <property type="entry name" value="Cyt_c-like_dom_sf"/>
</dbReference>
<dbReference type="OrthoDB" id="9805202at2"/>
<feature type="binding site" description="axial binding residue" evidence="5">
    <location>
        <position position="232"/>
    </location>
    <ligand>
        <name>heme c</name>
        <dbReference type="ChEBI" id="CHEBI:61717"/>
        <label>2</label>
    </ligand>
    <ligandPart>
        <name>Fe</name>
        <dbReference type="ChEBI" id="CHEBI:18248"/>
    </ligandPart>
</feature>
<comment type="PTM">
    <text evidence="4">Binds 2 heme groups per subunit.</text>
</comment>
<evidence type="ECO:0000256" key="4">
    <source>
        <dbReference type="PIRSR" id="PIRSR000294-1"/>
    </source>
</evidence>
<feature type="binding site" description="covalent" evidence="4">
    <location>
        <position position="83"/>
    </location>
    <ligand>
        <name>heme c</name>
        <dbReference type="ChEBI" id="CHEBI:61717"/>
        <label>1</label>
    </ligand>
</feature>
<keyword evidence="5" id="KW-0479">Metal-binding</keyword>
<comment type="cofactor">
    <cofactor evidence="4">
        <name>heme</name>
        <dbReference type="ChEBI" id="CHEBI:30413"/>
    </cofactor>
    <text evidence="4">Binds 2 heme groups.</text>
</comment>
<evidence type="ECO:0000256" key="3">
    <source>
        <dbReference type="ARBA" id="ARBA00023002"/>
    </source>
</evidence>
<dbReference type="PIRSF" id="PIRSF000294">
    <property type="entry name" value="Cytochrome-c_peroxidase"/>
    <property type="match status" value="1"/>
</dbReference>
<keyword evidence="4" id="KW-0349">Heme</keyword>
<keyword evidence="2" id="KW-0732">Signal</keyword>
<keyword evidence="5" id="KW-0408">Iron</keyword>
<dbReference type="EMBL" id="FNRA01000018">
    <property type="protein sequence ID" value="SEB21027.1"/>
    <property type="molecule type" value="Genomic_DNA"/>
</dbReference>
<dbReference type="GO" id="GO:0046872">
    <property type="term" value="F:metal ion binding"/>
    <property type="evidence" value="ECO:0007669"/>
    <property type="project" value="UniProtKB-KW"/>
</dbReference>
<accession>A0A1H4HGM4</accession>
<dbReference type="PROSITE" id="PS51257">
    <property type="entry name" value="PROKAR_LIPOPROTEIN"/>
    <property type="match status" value="1"/>
</dbReference>
<proteinExistence type="predicted"/>
<feature type="domain" description="Di-haem cytochrome c peroxidase" evidence="6">
    <location>
        <begin position="61"/>
        <end position="207"/>
    </location>
</feature>
<keyword evidence="8" id="KW-1185">Reference proteome</keyword>
<feature type="binding site" description="axial binding residue" evidence="5">
    <location>
        <position position="87"/>
    </location>
    <ligand>
        <name>heme c</name>
        <dbReference type="ChEBI" id="CHEBI:61717"/>
        <label>1</label>
    </ligand>
    <ligandPart>
        <name>Fe</name>
        <dbReference type="ChEBI" id="CHEBI:18248"/>
    </ligandPart>
</feature>
<dbReference type="PANTHER" id="PTHR30600:SF10">
    <property type="entry name" value="BLL6722 PROTEIN"/>
    <property type="match status" value="1"/>
</dbReference>
<reference evidence="7 8" key="1">
    <citation type="submission" date="2016-10" db="EMBL/GenBank/DDBJ databases">
        <authorList>
            <person name="de Groot N.N."/>
        </authorList>
    </citation>
    <scope>NUCLEOTIDE SEQUENCE [LARGE SCALE GENOMIC DNA]</scope>
    <source>
        <strain evidence="7 8">DSM 19033</strain>
    </source>
</reference>
<dbReference type="Gene3D" id="1.10.760.10">
    <property type="entry name" value="Cytochrome c-like domain"/>
    <property type="match status" value="2"/>
</dbReference>
<dbReference type="GO" id="GO:0020037">
    <property type="term" value="F:heme binding"/>
    <property type="evidence" value="ECO:0007669"/>
    <property type="project" value="InterPro"/>
</dbReference>
<dbReference type="Proteomes" id="UP000198850">
    <property type="component" value="Unassembled WGS sequence"/>
</dbReference>
<keyword evidence="3" id="KW-0560">Oxidoreductase</keyword>
<dbReference type="GO" id="GO:0009055">
    <property type="term" value="F:electron transfer activity"/>
    <property type="evidence" value="ECO:0007669"/>
    <property type="project" value="InterPro"/>
</dbReference>
<feature type="binding site" description="covalent" evidence="4">
    <location>
        <position position="231"/>
    </location>
    <ligand>
        <name>heme c</name>
        <dbReference type="ChEBI" id="CHEBI:61717"/>
        <label>2</label>
    </ligand>
</feature>
<dbReference type="InterPro" id="IPR051395">
    <property type="entry name" value="Cytochrome_c_Peroxidase/MauG"/>
</dbReference>
<dbReference type="AlphaFoldDB" id="A0A1H4HGM4"/>
<organism evidence="7 8">
    <name type="scientific">Pedobacter hartonius</name>
    <dbReference type="NCBI Taxonomy" id="425514"/>
    <lineage>
        <taxon>Bacteria</taxon>
        <taxon>Pseudomonadati</taxon>
        <taxon>Bacteroidota</taxon>
        <taxon>Sphingobacteriia</taxon>
        <taxon>Sphingobacteriales</taxon>
        <taxon>Sphingobacteriaceae</taxon>
        <taxon>Pedobacter</taxon>
    </lineage>
</organism>
<dbReference type="InterPro" id="IPR026259">
    <property type="entry name" value="MauG/Cytc_peroxidase"/>
</dbReference>
<evidence type="ECO:0000256" key="1">
    <source>
        <dbReference type="ARBA" id="ARBA00004196"/>
    </source>
</evidence>
<dbReference type="PANTHER" id="PTHR30600">
    <property type="entry name" value="CYTOCHROME C PEROXIDASE-RELATED"/>
    <property type="match status" value="1"/>
</dbReference>
<sequence>MTGKIAYLRITVCILLLTAVSSCKKDVPLEELNPVPHAVKLEVPDNFPAAEKDLDNPLTAEGIELGRLLFYDVRLSGNNRISCASCHRQDLAFTDGVALSTIGISGKMLDRHAPALFNLAWAKTGLFWDGGSKNLESQAFGPLTSADEMHQDLLVLEAELKHIPDYVTRFKQVFNEDIKSANVVKALAQFQRTLISGTSRYDKYKRTEVGASLTAIELQGMNLVNSKCKACHSGELFTDDGYHNNGIDASFSDEHEGIFQGRFRVSFNPNDIGKFKTPSLRNVLLTAPYMHDGRFKTIDEVLDHYQFGIQISSTTDQLLYQHLGQGGIPLSQTERKAIIAFLGALTDHEFITNKKINNPNP</sequence>
<evidence type="ECO:0000313" key="7">
    <source>
        <dbReference type="EMBL" id="SEB21027.1"/>
    </source>
</evidence>
<dbReference type="InterPro" id="IPR004852">
    <property type="entry name" value="Di-haem_cyt_c_peroxidsae"/>
</dbReference>
<feature type="binding site" description="covalent" evidence="4">
    <location>
        <position position="228"/>
    </location>
    <ligand>
        <name>heme c</name>
        <dbReference type="ChEBI" id="CHEBI:61717"/>
        <label>2</label>
    </ligand>
</feature>
<dbReference type="SUPFAM" id="SSF46626">
    <property type="entry name" value="Cytochrome c"/>
    <property type="match status" value="2"/>
</dbReference>
<protein>
    <submittedName>
        <fullName evidence="7">Cytochrome c peroxidase</fullName>
    </submittedName>
</protein>
<evidence type="ECO:0000256" key="2">
    <source>
        <dbReference type="ARBA" id="ARBA00022729"/>
    </source>
</evidence>
<gene>
    <name evidence="7" type="ORF">SAMN05443550_11831</name>
</gene>
<dbReference type="Pfam" id="PF03150">
    <property type="entry name" value="CCP_MauG"/>
    <property type="match status" value="1"/>
</dbReference>
<evidence type="ECO:0000313" key="8">
    <source>
        <dbReference type="Proteomes" id="UP000198850"/>
    </source>
</evidence>
<feature type="binding site" description="covalent" evidence="4">
    <location>
        <position position="86"/>
    </location>
    <ligand>
        <name>heme c</name>
        <dbReference type="ChEBI" id="CHEBI:61717"/>
        <label>1</label>
    </ligand>
</feature>
<comment type="subcellular location">
    <subcellularLocation>
        <location evidence="1">Cell envelope</location>
    </subcellularLocation>
</comment>
<dbReference type="GO" id="GO:0004130">
    <property type="term" value="F:cytochrome-c peroxidase activity"/>
    <property type="evidence" value="ECO:0007669"/>
    <property type="project" value="TreeGrafter"/>
</dbReference>
<name>A0A1H4HGM4_9SPHI</name>
<dbReference type="GO" id="GO:0030313">
    <property type="term" value="C:cell envelope"/>
    <property type="evidence" value="ECO:0007669"/>
    <property type="project" value="UniProtKB-SubCell"/>
</dbReference>
<dbReference type="STRING" id="425514.SAMN05443550_11831"/>
<evidence type="ECO:0000256" key="5">
    <source>
        <dbReference type="PIRSR" id="PIRSR000294-2"/>
    </source>
</evidence>
<keyword evidence="7" id="KW-0575">Peroxidase</keyword>
<dbReference type="RefSeq" id="WP_090560002.1">
    <property type="nucleotide sequence ID" value="NZ_FNRA01000018.1"/>
</dbReference>